<evidence type="ECO:0000256" key="1">
    <source>
        <dbReference type="SAM" id="MobiDB-lite"/>
    </source>
</evidence>
<organism evidence="3">
    <name type="scientific">Chloropicon laureae</name>
    <dbReference type="NCBI Taxonomy" id="464258"/>
    <lineage>
        <taxon>Eukaryota</taxon>
        <taxon>Viridiplantae</taxon>
        <taxon>Chlorophyta</taxon>
        <taxon>Chloropicophyceae</taxon>
        <taxon>Chloropicales</taxon>
        <taxon>Chloropicaceae</taxon>
        <taxon>Chloropicon</taxon>
    </lineage>
</organism>
<dbReference type="AlphaFoldDB" id="A0A7S3E1E5"/>
<dbReference type="Gene3D" id="3.40.50.150">
    <property type="entry name" value="Vaccinia Virus protein VP39"/>
    <property type="match status" value="1"/>
</dbReference>
<dbReference type="InterPro" id="IPR052356">
    <property type="entry name" value="Thiol_S-MT"/>
</dbReference>
<accession>A0A7S3E1E5</accession>
<dbReference type="EMBL" id="HBHU01003447">
    <property type="protein sequence ID" value="CAE0014719.1"/>
    <property type="molecule type" value="Transcribed_RNA"/>
</dbReference>
<dbReference type="CDD" id="cd02440">
    <property type="entry name" value="AdoMet_MTases"/>
    <property type="match status" value="1"/>
</dbReference>
<protein>
    <recommendedName>
        <fullName evidence="2">Methyltransferase type 11 domain-containing protein</fullName>
    </recommendedName>
</protein>
<reference evidence="3" key="1">
    <citation type="submission" date="2021-01" db="EMBL/GenBank/DDBJ databases">
        <authorList>
            <person name="Corre E."/>
            <person name="Pelletier E."/>
            <person name="Niang G."/>
            <person name="Scheremetjew M."/>
            <person name="Finn R."/>
            <person name="Kale V."/>
            <person name="Holt S."/>
            <person name="Cochrane G."/>
            <person name="Meng A."/>
            <person name="Brown T."/>
            <person name="Cohen L."/>
        </authorList>
    </citation>
    <scope>NUCLEOTIDE SEQUENCE</scope>
    <source>
        <strain evidence="3">RCC856</strain>
    </source>
</reference>
<gene>
    <name evidence="3" type="ORF">CLAU1311_LOCUS2240</name>
</gene>
<sequence>MCSSSPPCSARGQPPAPAPSPSKPGSSPSAVGFWTPFSWVSRWVQSQYELRVLPTVVDRVCGREVFTRKRLKVVPQAFGRVLEVGFGSGHNLPAYDWPRVAALVGVDPSAASLAIARRRLDEGLEAAESFVKAAKGKVELVEGSAECMPMLADQSFDCVVVGFSLCTIPDVRRALQECRRVLKDGREGGLLLFAEHGLAPEDDPRTRAWQRRLTPYWKTFTGGCNLDRDMEALIREAGFEFKSLEKKFSKGPKVASFFYTGVASKL</sequence>
<dbReference type="SUPFAM" id="SSF53335">
    <property type="entry name" value="S-adenosyl-L-methionine-dependent methyltransferases"/>
    <property type="match status" value="1"/>
</dbReference>
<dbReference type="Pfam" id="PF08241">
    <property type="entry name" value="Methyltransf_11"/>
    <property type="match status" value="1"/>
</dbReference>
<dbReference type="PANTHER" id="PTHR45036">
    <property type="entry name" value="METHYLTRANSFERASE LIKE 7B"/>
    <property type="match status" value="1"/>
</dbReference>
<feature type="domain" description="Methyltransferase type 11" evidence="2">
    <location>
        <begin position="82"/>
        <end position="185"/>
    </location>
</feature>
<feature type="region of interest" description="Disordered" evidence="1">
    <location>
        <begin position="1"/>
        <end position="27"/>
    </location>
</feature>
<dbReference type="PANTHER" id="PTHR45036:SF1">
    <property type="entry name" value="METHYLTRANSFERASE LIKE 7A"/>
    <property type="match status" value="1"/>
</dbReference>
<dbReference type="GO" id="GO:0008757">
    <property type="term" value="F:S-adenosylmethionine-dependent methyltransferase activity"/>
    <property type="evidence" value="ECO:0007669"/>
    <property type="project" value="InterPro"/>
</dbReference>
<evidence type="ECO:0000259" key="2">
    <source>
        <dbReference type="Pfam" id="PF08241"/>
    </source>
</evidence>
<evidence type="ECO:0000313" key="3">
    <source>
        <dbReference type="EMBL" id="CAE0014719.1"/>
    </source>
</evidence>
<name>A0A7S3E1E5_9CHLO</name>
<proteinExistence type="predicted"/>
<dbReference type="InterPro" id="IPR013216">
    <property type="entry name" value="Methyltransf_11"/>
</dbReference>
<dbReference type="InterPro" id="IPR029063">
    <property type="entry name" value="SAM-dependent_MTases_sf"/>
</dbReference>